<dbReference type="Gene3D" id="2.170.130.10">
    <property type="entry name" value="TonB-dependent receptor, plug domain"/>
    <property type="match status" value="1"/>
</dbReference>
<dbReference type="EMBL" id="JAUMJH010000005">
    <property type="protein sequence ID" value="MDO3656122.1"/>
    <property type="molecule type" value="Genomic_DNA"/>
</dbReference>
<dbReference type="InterPro" id="IPR012910">
    <property type="entry name" value="Plug_dom"/>
</dbReference>
<proteinExistence type="inferred from homology"/>
<evidence type="ECO:0000259" key="15">
    <source>
        <dbReference type="SMART" id="SM00965"/>
    </source>
</evidence>
<dbReference type="RefSeq" id="WP_016163691.1">
    <property type="nucleotide sequence ID" value="NZ_JAKZGC010000011.1"/>
</dbReference>
<dbReference type="Pfam" id="PF07715">
    <property type="entry name" value="Plug"/>
    <property type="match status" value="1"/>
</dbReference>
<keyword evidence="14" id="KW-0732">Signal</keyword>
<evidence type="ECO:0000256" key="8">
    <source>
        <dbReference type="ARBA" id="ARBA00023077"/>
    </source>
</evidence>
<dbReference type="PANTHER" id="PTHR32552:SF82">
    <property type="entry name" value="FCUA PROTEIN"/>
    <property type="match status" value="1"/>
</dbReference>
<name>R9B5H3_9GAMM</name>
<evidence type="ECO:0000256" key="2">
    <source>
        <dbReference type="ARBA" id="ARBA00009810"/>
    </source>
</evidence>
<evidence type="ECO:0000313" key="19">
    <source>
        <dbReference type="Proteomes" id="UP001168902"/>
    </source>
</evidence>
<dbReference type="InterPro" id="IPR036942">
    <property type="entry name" value="Beta-barrel_TonB_sf"/>
</dbReference>
<dbReference type="GO" id="GO:0015344">
    <property type="term" value="F:siderophore uptake transmembrane transporter activity"/>
    <property type="evidence" value="ECO:0007669"/>
    <property type="project" value="TreeGrafter"/>
</dbReference>
<evidence type="ECO:0000313" key="16">
    <source>
        <dbReference type="EMBL" id="EOR07631.1"/>
    </source>
</evidence>
<dbReference type="PROSITE" id="PS52016">
    <property type="entry name" value="TONB_DEPENDENT_REC_3"/>
    <property type="match status" value="1"/>
</dbReference>
<feature type="domain" description="Secretin/TonB short N-terminal" evidence="15">
    <location>
        <begin position="60"/>
        <end position="111"/>
    </location>
</feature>
<dbReference type="Pfam" id="PF00593">
    <property type="entry name" value="TonB_dep_Rec_b-barrel"/>
    <property type="match status" value="1"/>
</dbReference>
<dbReference type="InterPro" id="IPR000531">
    <property type="entry name" value="Beta-barrel_TonB"/>
</dbReference>
<comment type="caution">
    <text evidence="16">The sequence shown here is derived from an EMBL/GenBank/DDBJ whole genome shotgun (WGS) entry which is preliminary data.</text>
</comment>
<evidence type="ECO:0000256" key="10">
    <source>
        <dbReference type="ARBA" id="ARBA00023170"/>
    </source>
</evidence>
<protein>
    <submittedName>
        <fullName evidence="17">TonB-dependent receptor</fullName>
    </submittedName>
</protein>
<gene>
    <name evidence="16" type="ORF">F896_02004</name>
    <name evidence="17" type="ORF">Q3V53_02710</name>
</gene>
<dbReference type="InterPro" id="IPR039426">
    <property type="entry name" value="TonB-dep_rcpt-like"/>
</dbReference>
<dbReference type="Gene3D" id="3.55.50.30">
    <property type="match status" value="1"/>
</dbReference>
<evidence type="ECO:0000256" key="14">
    <source>
        <dbReference type="SAM" id="SignalP"/>
    </source>
</evidence>
<keyword evidence="6 12" id="KW-0812">Transmembrane</keyword>
<reference evidence="16 18" key="1">
    <citation type="submission" date="2013-03" db="EMBL/GenBank/DDBJ databases">
        <title>The Genome Sequence of Acinetobacter sp. CIP 110321.</title>
        <authorList>
            <consortium name="The Broad Institute Genome Sequencing Platform"/>
            <consortium name="The Broad Institute Genome Sequencing Center for Infectious Disease"/>
            <person name="Cerqueira G."/>
            <person name="Feldgarden M."/>
            <person name="Courvalin P."/>
            <person name="Perichon B."/>
            <person name="Grillot-Courvalin C."/>
            <person name="Clermont D."/>
            <person name="Rocha E."/>
            <person name="Yoon E.-J."/>
            <person name="Nemec A."/>
            <person name="Walker B."/>
            <person name="Young S.K."/>
            <person name="Zeng Q."/>
            <person name="Gargeya S."/>
            <person name="Fitzgerald M."/>
            <person name="Haas B."/>
            <person name="Abouelleil A."/>
            <person name="Alvarado L."/>
            <person name="Arachchi H.M."/>
            <person name="Berlin A.M."/>
            <person name="Chapman S.B."/>
            <person name="Dewar J."/>
            <person name="Goldberg J."/>
            <person name="Griggs A."/>
            <person name="Gujja S."/>
            <person name="Hansen M."/>
            <person name="Howarth C."/>
            <person name="Imamovic A."/>
            <person name="Larimer J."/>
            <person name="McCowan C."/>
            <person name="Murphy C."/>
            <person name="Neiman D."/>
            <person name="Pearson M."/>
            <person name="Priest M."/>
            <person name="Roberts A."/>
            <person name="Saif S."/>
            <person name="Shea T."/>
            <person name="Sisk P."/>
            <person name="Sykes S."/>
            <person name="Wortman J."/>
            <person name="Nusbaum C."/>
            <person name="Birren B."/>
        </authorList>
    </citation>
    <scope>NUCLEOTIDE SEQUENCE [LARGE SCALE GENOMIC DNA]</scope>
    <source>
        <strain evidence="16 18">CIP 110321</strain>
    </source>
</reference>
<dbReference type="InterPro" id="IPR011662">
    <property type="entry name" value="Secretin/TonB_short_N"/>
</dbReference>
<dbReference type="CDD" id="cd01347">
    <property type="entry name" value="ligand_gated_channel"/>
    <property type="match status" value="1"/>
</dbReference>
<dbReference type="EMBL" id="AQFL01000012">
    <property type="protein sequence ID" value="EOR07631.1"/>
    <property type="molecule type" value="Genomic_DNA"/>
</dbReference>
<organism evidence="16 18">
    <name type="scientific">Acinetobacter genomosp. 15BJ</name>
    <dbReference type="NCBI Taxonomy" id="106651"/>
    <lineage>
        <taxon>Bacteria</taxon>
        <taxon>Pseudomonadati</taxon>
        <taxon>Pseudomonadota</taxon>
        <taxon>Gammaproteobacteria</taxon>
        <taxon>Moraxellales</taxon>
        <taxon>Moraxellaceae</taxon>
        <taxon>Acinetobacter</taxon>
    </lineage>
</organism>
<keyword evidence="10 17" id="KW-0675">Receptor</keyword>
<sequence>MYAQQGKTVLTKAIGIAILSAICGISATTFAADKKTQQHYEIRSGQLGQALSSFAMQSGVALSFDPNLTKGLHTQGLAGSYSISEGFEQLLKGTKLQLVQQDHGGWSIEKIKNTSQQPKQIREVGQLKNIAVNGTEQSTDASQLPVISVSAQDQPRGLKKQTQSGVLGNKSILDTPFSITVVESSDIEKRGAKSIGQIFANDASVYTPTNSMSTDWWGTQIRGLGVRNYYVDGVPVYLSWGGDFPVEVAESVTALKGLTGFMYGFGTPGGAISYQTKRPTATPKSSLQLDYRNSSLFSAYVDNSNHLDSLDIDYRFTLGGDTGTAYNETDNSRFVTSFAFDKQLTEDLTWESNVIYEYNNRKHEPIQFYIDSYDVIGSNGNLPKINYDYDHINIDGSYYKTATLVASTNLKWKINDDWTAKYDFGYTRKKHLSNKIFASLANEQGDYEGNLYSFAGLSQYFLNQLQVTGNIQTGSIQHELVAGTGYIRNFDKYSEFFWGDYFKGNIYRKPDYKITHTPNFYLSSESTPESQTYGFLSDTLHFGSQWQAILGVRYTYFDNEAASGSENGYSTKKATPTAALIYKPIPDATIYGSYVEGIERGQRIESPYANAGEQLDATVSKQYEVGFKYDLDQFSLSSALFKVQRVEAMDVIRNSLKYLTQDGLTTYQGWEMNGTYKPSDQLKLGLGLLRLDGEINRVSDENKAIEGNSPAFAAKWQAVSSAEYSFPMVEGLSVHGNVRYNGSSYITNTNQMKVPAYTLVNLGTSYNFKLNKYDAVLNANINNLFNKKYWAGGGYGAGNLGEALNGSLGLKINW</sequence>
<dbReference type="InterPro" id="IPR037066">
    <property type="entry name" value="Plug_dom_sf"/>
</dbReference>
<evidence type="ECO:0000256" key="6">
    <source>
        <dbReference type="ARBA" id="ARBA00022692"/>
    </source>
</evidence>
<evidence type="ECO:0000256" key="1">
    <source>
        <dbReference type="ARBA" id="ARBA00004571"/>
    </source>
</evidence>
<keyword evidence="5" id="KW-0406">Ion transport</keyword>
<evidence type="ECO:0000256" key="3">
    <source>
        <dbReference type="ARBA" id="ARBA00022448"/>
    </source>
</evidence>
<evidence type="ECO:0000256" key="13">
    <source>
        <dbReference type="RuleBase" id="RU003357"/>
    </source>
</evidence>
<evidence type="ECO:0000256" key="5">
    <source>
        <dbReference type="ARBA" id="ARBA00022496"/>
    </source>
</evidence>
<keyword evidence="7" id="KW-0408">Iron</keyword>
<feature type="chain" id="PRO_5004471100" evidence="14">
    <location>
        <begin position="32"/>
        <end position="814"/>
    </location>
</feature>
<dbReference type="GO" id="GO:0038023">
    <property type="term" value="F:signaling receptor activity"/>
    <property type="evidence" value="ECO:0007669"/>
    <property type="project" value="InterPro"/>
</dbReference>
<dbReference type="HOGENOM" id="CLU_008287_22_0_6"/>
<dbReference type="OrthoDB" id="8732650at2"/>
<comment type="similarity">
    <text evidence="2 12 13">Belongs to the TonB-dependent receptor family.</text>
</comment>
<evidence type="ECO:0000256" key="9">
    <source>
        <dbReference type="ARBA" id="ARBA00023136"/>
    </source>
</evidence>
<keyword evidence="8 13" id="KW-0798">TonB box</keyword>
<keyword evidence="4 12" id="KW-1134">Transmembrane beta strand</keyword>
<keyword evidence="5" id="KW-0410">Iron transport</keyword>
<dbReference type="Proteomes" id="UP001168902">
    <property type="component" value="Unassembled WGS sequence"/>
</dbReference>
<reference evidence="17 19" key="2">
    <citation type="submission" date="2023-07" db="EMBL/GenBank/DDBJ databases">
        <title>A novel proteolytic Acinetobacter species.</title>
        <authorList>
            <person name="Nemec A."/>
            <person name="Radolfova-Krizova L."/>
        </authorList>
    </citation>
    <scope>NUCLEOTIDE SEQUENCE [LARGE SCALE GENOMIC DNA]</scope>
    <source>
        <strain evidence="17 19">NIPH 1865</strain>
    </source>
</reference>
<evidence type="ECO:0000256" key="4">
    <source>
        <dbReference type="ARBA" id="ARBA00022452"/>
    </source>
</evidence>
<keyword evidence="9 12" id="KW-0472">Membrane</keyword>
<accession>R9B5H3</accession>
<dbReference type="PANTHER" id="PTHR32552">
    <property type="entry name" value="FERRICHROME IRON RECEPTOR-RELATED"/>
    <property type="match status" value="1"/>
</dbReference>
<dbReference type="GO" id="GO:0009279">
    <property type="term" value="C:cell outer membrane"/>
    <property type="evidence" value="ECO:0007669"/>
    <property type="project" value="UniProtKB-SubCell"/>
</dbReference>
<dbReference type="GO" id="GO:0015891">
    <property type="term" value="P:siderophore transport"/>
    <property type="evidence" value="ECO:0007669"/>
    <property type="project" value="InterPro"/>
</dbReference>
<dbReference type="InterPro" id="IPR010105">
    <property type="entry name" value="TonB_sidphr_rcpt"/>
</dbReference>
<dbReference type="SUPFAM" id="SSF56935">
    <property type="entry name" value="Porins"/>
    <property type="match status" value="1"/>
</dbReference>
<dbReference type="Gene3D" id="2.40.170.20">
    <property type="entry name" value="TonB-dependent receptor, beta-barrel domain"/>
    <property type="match status" value="1"/>
</dbReference>
<evidence type="ECO:0000256" key="7">
    <source>
        <dbReference type="ARBA" id="ARBA00023004"/>
    </source>
</evidence>
<dbReference type="Proteomes" id="UP000016203">
    <property type="component" value="Unassembled WGS sequence"/>
</dbReference>
<evidence type="ECO:0000313" key="18">
    <source>
        <dbReference type="Proteomes" id="UP000016203"/>
    </source>
</evidence>
<dbReference type="SMART" id="SM00965">
    <property type="entry name" value="STN"/>
    <property type="match status" value="1"/>
</dbReference>
<dbReference type="NCBIfam" id="TIGR01783">
    <property type="entry name" value="TonB-siderophor"/>
    <property type="match status" value="1"/>
</dbReference>
<keyword evidence="3 12" id="KW-0813">Transport</keyword>
<keyword evidence="11 12" id="KW-0998">Cell outer membrane</keyword>
<feature type="signal peptide" evidence="14">
    <location>
        <begin position="1"/>
        <end position="31"/>
    </location>
</feature>
<comment type="subcellular location">
    <subcellularLocation>
        <location evidence="1 12">Cell outer membrane</location>
        <topology evidence="1 12">Multi-pass membrane protein</topology>
    </subcellularLocation>
</comment>
<evidence type="ECO:0000256" key="11">
    <source>
        <dbReference type="ARBA" id="ARBA00023237"/>
    </source>
</evidence>
<dbReference type="PATRIC" id="fig|1217699.3.peg.1941"/>
<evidence type="ECO:0000256" key="12">
    <source>
        <dbReference type="PROSITE-ProRule" id="PRU01360"/>
    </source>
</evidence>
<keyword evidence="19" id="KW-1185">Reference proteome</keyword>
<dbReference type="AlphaFoldDB" id="R9B5H3"/>
<evidence type="ECO:0000313" key="17">
    <source>
        <dbReference type="EMBL" id="MDO3656122.1"/>
    </source>
</evidence>